<feature type="domain" description="Peptidase M16 C-terminal" evidence="11">
    <location>
        <begin position="695"/>
        <end position="865"/>
    </location>
</feature>
<proteinExistence type="inferred from homology"/>
<evidence type="ECO:0000313" key="12">
    <source>
        <dbReference type="EMBL" id="MBK1877582.1"/>
    </source>
</evidence>
<keyword evidence="13" id="KW-1185">Reference proteome</keyword>
<dbReference type="EMBL" id="JAENIL010000019">
    <property type="protein sequence ID" value="MBK1877582.1"/>
    <property type="molecule type" value="Genomic_DNA"/>
</dbReference>
<feature type="domain" description="Peptidase M16 N-terminal" evidence="10">
    <location>
        <begin position="51"/>
        <end position="171"/>
    </location>
</feature>
<accession>A0A934VPS0</accession>
<keyword evidence="6" id="KW-0862">Zinc</keyword>
<evidence type="ECO:0000256" key="8">
    <source>
        <dbReference type="RuleBase" id="RU004447"/>
    </source>
</evidence>
<dbReference type="InterPro" id="IPR011765">
    <property type="entry name" value="Pept_M16_N"/>
</dbReference>
<protein>
    <submittedName>
        <fullName evidence="12">Insulinase family protein</fullName>
    </submittedName>
</protein>
<dbReference type="InterPro" id="IPR011249">
    <property type="entry name" value="Metalloenz_LuxS/M16"/>
</dbReference>
<feature type="domain" description="Peptidase M16 C-terminal" evidence="11">
    <location>
        <begin position="208"/>
        <end position="387"/>
    </location>
</feature>
<feature type="signal peptide" evidence="9">
    <location>
        <begin position="1"/>
        <end position="21"/>
    </location>
</feature>
<evidence type="ECO:0000256" key="7">
    <source>
        <dbReference type="ARBA" id="ARBA00023049"/>
    </source>
</evidence>
<evidence type="ECO:0000256" key="5">
    <source>
        <dbReference type="ARBA" id="ARBA00022801"/>
    </source>
</evidence>
<dbReference type="Pfam" id="PF05193">
    <property type="entry name" value="Peptidase_M16_C"/>
    <property type="match status" value="2"/>
</dbReference>
<dbReference type="InterPro" id="IPR001431">
    <property type="entry name" value="Pept_M16_Zn_BS"/>
</dbReference>
<name>A0A934VPS0_9BACT</name>
<dbReference type="Pfam" id="PF00675">
    <property type="entry name" value="Peptidase_M16"/>
    <property type="match status" value="1"/>
</dbReference>
<comment type="similarity">
    <text evidence="2 8">Belongs to the peptidase M16 family.</text>
</comment>
<feature type="chain" id="PRO_5036959986" evidence="9">
    <location>
        <begin position="22"/>
        <end position="943"/>
    </location>
</feature>
<evidence type="ECO:0000256" key="1">
    <source>
        <dbReference type="ARBA" id="ARBA00001947"/>
    </source>
</evidence>
<dbReference type="GO" id="GO:0004222">
    <property type="term" value="F:metalloendopeptidase activity"/>
    <property type="evidence" value="ECO:0007669"/>
    <property type="project" value="InterPro"/>
</dbReference>
<dbReference type="AlphaFoldDB" id="A0A934VPS0"/>
<evidence type="ECO:0000256" key="9">
    <source>
        <dbReference type="SAM" id="SignalP"/>
    </source>
</evidence>
<dbReference type="PROSITE" id="PS00143">
    <property type="entry name" value="INSULINASE"/>
    <property type="match status" value="1"/>
</dbReference>
<comment type="cofactor">
    <cofactor evidence="1">
        <name>Zn(2+)</name>
        <dbReference type="ChEBI" id="CHEBI:29105"/>
    </cofactor>
</comment>
<dbReference type="Gene3D" id="3.30.830.10">
    <property type="entry name" value="Metalloenzyme, LuxS/M16 peptidase-like"/>
    <property type="match status" value="4"/>
</dbReference>
<evidence type="ECO:0000256" key="3">
    <source>
        <dbReference type="ARBA" id="ARBA00022670"/>
    </source>
</evidence>
<evidence type="ECO:0000256" key="6">
    <source>
        <dbReference type="ARBA" id="ARBA00022833"/>
    </source>
</evidence>
<evidence type="ECO:0000259" key="10">
    <source>
        <dbReference type="Pfam" id="PF00675"/>
    </source>
</evidence>
<evidence type="ECO:0000313" key="13">
    <source>
        <dbReference type="Proteomes" id="UP000617628"/>
    </source>
</evidence>
<reference evidence="12" key="1">
    <citation type="submission" date="2021-01" db="EMBL/GenBank/DDBJ databases">
        <title>Modified the classification status of verrucomicrobia.</title>
        <authorList>
            <person name="Feng X."/>
        </authorList>
    </citation>
    <scope>NUCLEOTIDE SEQUENCE</scope>
    <source>
        <strain evidence="12">KCTC 13126</strain>
    </source>
</reference>
<evidence type="ECO:0000256" key="2">
    <source>
        <dbReference type="ARBA" id="ARBA00007261"/>
    </source>
</evidence>
<dbReference type="SUPFAM" id="SSF63411">
    <property type="entry name" value="LuxS/MPP-like metallohydrolase"/>
    <property type="match status" value="4"/>
</dbReference>
<keyword evidence="4" id="KW-0479">Metal-binding</keyword>
<dbReference type="PANTHER" id="PTHR43690">
    <property type="entry name" value="NARDILYSIN"/>
    <property type="match status" value="1"/>
</dbReference>
<evidence type="ECO:0000259" key="11">
    <source>
        <dbReference type="Pfam" id="PF05193"/>
    </source>
</evidence>
<sequence length="943" mass="106524">MPSRISAILCVLLYVATPLFSFTEAELDAPLPLDKNVRIGKLDNGFRYLIRENKKPEGRALLRLVIDVGSLQEEDDEKGIAHFIEHMAFNGTKNFEKHEIIDFLEGVGMRFGSHLNASTSFNETIYKLEIPLDDPETIEKGFLILEDWASNILFEPEEIDKERGIVIEEWRARKGVGQRLQEKQRPLLYHGSKYIDRLPIGEVPIIESLTPEQFQNFYRKWYRPELMSLVAVGDFSTDEIEAKIKQHFSHLENPSHAPARVDHPLADHEETLFSIETDPELSQSSIGVLLKTDGPEYGTVRVYRERLVENLYFALINNRLRERTKLEDPPFLGAGIGRGSLGREKGYYRMSAGLIDADYSGGLKGLLQEVERASRDGFAPTEFERMKVNILRSLEKAYAERDKQQSSRYLREYISHFLVGESVPGLEYELELVRQILADLQLSEINAKAAALLQTTNRVILFTAPEKEDYVKPTEDQILAALTLKVEDSLSAYDDGISDAPLLPQQPEAGTILSETYIESIDTYDLKLSNGIRVIAKSTDFKNDQILINGYSPGGHSLIPDEHFVSATFASDIVSRSGMGDYDSIELGKKLAGKIVSSGTGLSSLYENVRGSSSPKDLETYFQLMHLNLTQPRLDMGAFASMKKRLLASVENRLKSPNAHFSDAISQALYGDHPRHRALSIEVVNEIDPHLAFELYKQRFSDLGDLHLVIVGSFELDILKEHLKRYVASLPTGGRSEIGRFAGDHKTTGQQNVVVPKNAEQKTVVSVMYHGPAEWSPENAMALGIAKDVLSIRLREKLREDESKVYGSRVSASLSRFPIQRFSSGFSFTCAPENADDLIAMTRAEIETLQTNGPLEEDLEKIRQQQLRSYEKNLKQNGYWVSSFLRYLKQDRPLDTMLEFPERIQSFDGKEAQRAAQLYFDNTNQLIAKLDPLPSETESEPEE</sequence>
<dbReference type="InterPro" id="IPR050626">
    <property type="entry name" value="Peptidase_M16"/>
</dbReference>
<organism evidence="12 13">
    <name type="scientific">Pelagicoccus mobilis</name>
    <dbReference type="NCBI Taxonomy" id="415221"/>
    <lineage>
        <taxon>Bacteria</taxon>
        <taxon>Pseudomonadati</taxon>
        <taxon>Verrucomicrobiota</taxon>
        <taxon>Opitutia</taxon>
        <taxon>Puniceicoccales</taxon>
        <taxon>Pelagicoccaceae</taxon>
        <taxon>Pelagicoccus</taxon>
    </lineage>
</organism>
<keyword evidence="7" id="KW-0482">Metalloprotease</keyword>
<keyword evidence="9" id="KW-0732">Signal</keyword>
<evidence type="ECO:0000256" key="4">
    <source>
        <dbReference type="ARBA" id="ARBA00022723"/>
    </source>
</evidence>
<dbReference type="GO" id="GO:0006508">
    <property type="term" value="P:proteolysis"/>
    <property type="evidence" value="ECO:0007669"/>
    <property type="project" value="UniProtKB-KW"/>
</dbReference>
<keyword evidence="5" id="KW-0378">Hydrolase</keyword>
<dbReference type="PANTHER" id="PTHR43690:SF34">
    <property type="entry name" value="ZINC PROTEASE PQQL-LIKE"/>
    <property type="match status" value="1"/>
</dbReference>
<gene>
    <name evidence="12" type="ORF">JIN87_11935</name>
</gene>
<keyword evidence="3" id="KW-0645">Protease</keyword>
<comment type="caution">
    <text evidence="12">The sequence shown here is derived from an EMBL/GenBank/DDBJ whole genome shotgun (WGS) entry which is preliminary data.</text>
</comment>
<dbReference type="GO" id="GO:0046872">
    <property type="term" value="F:metal ion binding"/>
    <property type="evidence" value="ECO:0007669"/>
    <property type="project" value="UniProtKB-KW"/>
</dbReference>
<dbReference type="RefSeq" id="WP_200355793.1">
    <property type="nucleotide sequence ID" value="NZ_JAENIL010000019.1"/>
</dbReference>
<dbReference type="InterPro" id="IPR007863">
    <property type="entry name" value="Peptidase_M16_C"/>
</dbReference>
<dbReference type="Proteomes" id="UP000617628">
    <property type="component" value="Unassembled WGS sequence"/>
</dbReference>